<name>A0A6J4LMT9_9BACT</name>
<feature type="domain" description="DUF4007" evidence="1">
    <location>
        <begin position="27"/>
        <end position="319"/>
    </location>
</feature>
<proteinExistence type="predicted"/>
<gene>
    <name evidence="2" type="ORF">AVDCRST_MAG68-3410</name>
</gene>
<dbReference type="AlphaFoldDB" id="A0A6J4LMT9"/>
<reference evidence="2" key="1">
    <citation type="submission" date="2020-02" db="EMBL/GenBank/DDBJ databases">
        <authorList>
            <person name="Meier V. D."/>
        </authorList>
    </citation>
    <scope>NUCLEOTIDE SEQUENCE</scope>
    <source>
        <strain evidence="2">AVDCRST_MAG68</strain>
    </source>
</reference>
<protein>
    <recommendedName>
        <fullName evidence="1">DUF4007 domain-containing protein</fullName>
    </recommendedName>
</protein>
<sequence length="331" mass="35799">MVDGTQIELRVGGAPFAPDPLPAGPAFARHDTFHPRHGWLKKAYELSLQTPDLFTRADAALHLGVGKNMVRAIRYWAYAFGVLELGADQAGHPVSVRTEFGQRLLDEQSGLDPYLEDTASLWLLHWRLVNRPELATAWHYTFFRFARAEFSARHLSVALQEYVGQQWPDTRYADSSYEKDASCILRMYGVQDDAGGAGEDTIQCPFAELGLLRPGAEPGTFAFAVGPKAALPARVVAATALEYAARGAGARTIALPRLVHDLGSPGMAFRLSESALYAALESVAAEEPALSVAEAAGVVQLAFEGDPLPLAERLWTEHYPTRAAAVTGAAA</sequence>
<dbReference type="EMBL" id="CADCTW010000133">
    <property type="protein sequence ID" value="CAA9337047.1"/>
    <property type="molecule type" value="Genomic_DNA"/>
</dbReference>
<accession>A0A6J4LMT9</accession>
<dbReference type="InterPro" id="IPR025248">
    <property type="entry name" value="DUF4007"/>
</dbReference>
<evidence type="ECO:0000259" key="1">
    <source>
        <dbReference type="Pfam" id="PF13182"/>
    </source>
</evidence>
<dbReference type="Pfam" id="PF13182">
    <property type="entry name" value="DUF4007"/>
    <property type="match status" value="1"/>
</dbReference>
<evidence type="ECO:0000313" key="2">
    <source>
        <dbReference type="EMBL" id="CAA9337047.1"/>
    </source>
</evidence>
<organism evidence="2">
    <name type="scientific">uncultured Gemmatimonadota bacterium</name>
    <dbReference type="NCBI Taxonomy" id="203437"/>
    <lineage>
        <taxon>Bacteria</taxon>
        <taxon>Pseudomonadati</taxon>
        <taxon>Gemmatimonadota</taxon>
        <taxon>environmental samples</taxon>
    </lineage>
</organism>